<dbReference type="InterPro" id="IPR029071">
    <property type="entry name" value="Ubiquitin-like_domsf"/>
</dbReference>
<reference evidence="3 4" key="1">
    <citation type="journal article" date="2018" name="PLoS ONE">
        <title>The draft genome of Kipferlia bialata reveals reductive genome evolution in fornicate parasites.</title>
        <authorList>
            <person name="Tanifuji G."/>
            <person name="Takabayashi S."/>
            <person name="Kume K."/>
            <person name="Takagi M."/>
            <person name="Nakayama T."/>
            <person name="Kamikawa R."/>
            <person name="Inagaki Y."/>
            <person name="Hashimoto T."/>
        </authorList>
    </citation>
    <scope>NUCLEOTIDE SEQUENCE [LARGE SCALE GENOMIC DNA]</scope>
    <source>
        <strain evidence="3">NY0173</strain>
    </source>
</reference>
<dbReference type="SUPFAM" id="SSF54236">
    <property type="entry name" value="Ubiquitin-like"/>
    <property type="match status" value="1"/>
</dbReference>
<proteinExistence type="predicted"/>
<evidence type="ECO:0000313" key="4">
    <source>
        <dbReference type="Proteomes" id="UP000265618"/>
    </source>
</evidence>
<name>A0A9K3CP62_9EUKA</name>
<keyword evidence="1" id="KW-0833">Ubl conjugation pathway</keyword>
<accession>A0A9K3CP62</accession>
<feature type="domain" description="Ubiquitin-like" evidence="2">
    <location>
        <begin position="1"/>
        <end position="54"/>
    </location>
</feature>
<evidence type="ECO:0000256" key="1">
    <source>
        <dbReference type="ARBA" id="ARBA00022786"/>
    </source>
</evidence>
<dbReference type="PROSITE" id="PS50053">
    <property type="entry name" value="UBIQUITIN_2"/>
    <property type="match status" value="1"/>
</dbReference>
<comment type="caution">
    <text evidence="3">The sequence shown here is derived from an EMBL/GenBank/DDBJ whole genome shotgun (WGS) entry which is preliminary data.</text>
</comment>
<keyword evidence="4" id="KW-1185">Reference proteome</keyword>
<feature type="non-terminal residue" evidence="3">
    <location>
        <position position="54"/>
    </location>
</feature>
<dbReference type="PANTHER" id="PTHR13042">
    <property type="entry name" value="UBIQUITIN-LIKE PROTEIN 5"/>
    <property type="match status" value="1"/>
</dbReference>
<gene>
    <name evidence="3" type="ORF">KIPB_000476</name>
</gene>
<dbReference type="AlphaFoldDB" id="A0A9K3CP62"/>
<protein>
    <recommendedName>
        <fullName evidence="2">Ubiquitin-like domain-containing protein</fullName>
    </recommendedName>
</protein>
<organism evidence="3 4">
    <name type="scientific">Kipferlia bialata</name>
    <dbReference type="NCBI Taxonomy" id="797122"/>
    <lineage>
        <taxon>Eukaryota</taxon>
        <taxon>Metamonada</taxon>
        <taxon>Carpediemonas-like organisms</taxon>
        <taxon>Kipferlia</taxon>
    </lineage>
</organism>
<dbReference type="InterPro" id="IPR000626">
    <property type="entry name" value="Ubiquitin-like_dom"/>
</dbReference>
<sequence>STDTIKLVKMLAAKQLGTRWDRLRLQKWHNVYNDNLTLEQLEIQDGMSIEMHYM</sequence>
<dbReference type="EMBL" id="BDIP01000053">
    <property type="protein sequence ID" value="GIQ79777.1"/>
    <property type="molecule type" value="Genomic_DNA"/>
</dbReference>
<evidence type="ECO:0000259" key="2">
    <source>
        <dbReference type="PROSITE" id="PS50053"/>
    </source>
</evidence>
<dbReference type="InterPro" id="IPR039732">
    <property type="entry name" value="Hub1/Ubl5"/>
</dbReference>
<dbReference type="Gene3D" id="3.10.20.90">
    <property type="entry name" value="Phosphatidylinositol 3-kinase Catalytic Subunit, Chain A, domain 1"/>
    <property type="match status" value="1"/>
</dbReference>
<dbReference type="Proteomes" id="UP000265618">
    <property type="component" value="Unassembled WGS sequence"/>
</dbReference>
<dbReference type="OrthoDB" id="3881at2759"/>
<evidence type="ECO:0000313" key="3">
    <source>
        <dbReference type="EMBL" id="GIQ79777.1"/>
    </source>
</evidence>